<sequence>MKTSRSRQRLSAITLACGLLMGLGAAVAPASSATPAGFTAWPRVSYEACAYWKNQYAQKGYLTTACHSFAGNTWSFDYKRQLN</sequence>
<proteinExistence type="predicted"/>
<dbReference type="EMBL" id="PPXC01000021">
    <property type="protein sequence ID" value="POH71824.1"/>
    <property type="molecule type" value="Genomic_DNA"/>
</dbReference>
<protein>
    <submittedName>
        <fullName evidence="2">Uncharacterized protein</fullName>
    </submittedName>
</protein>
<dbReference type="RefSeq" id="WP_103467361.1">
    <property type="nucleotide sequence ID" value="NZ_PPXC01000021.1"/>
</dbReference>
<evidence type="ECO:0000256" key="1">
    <source>
        <dbReference type="SAM" id="SignalP"/>
    </source>
</evidence>
<comment type="caution">
    <text evidence="2">The sequence shown here is derived from an EMBL/GenBank/DDBJ whole genome shotgun (WGS) entry which is preliminary data.</text>
</comment>
<feature type="signal peptide" evidence="1">
    <location>
        <begin position="1"/>
        <end position="32"/>
    </location>
</feature>
<organism evidence="2 3">
    <name type="scientific">Arthrobacter glacialis</name>
    <dbReference type="NCBI Taxonomy" id="1664"/>
    <lineage>
        <taxon>Bacteria</taxon>
        <taxon>Bacillati</taxon>
        <taxon>Actinomycetota</taxon>
        <taxon>Actinomycetes</taxon>
        <taxon>Micrococcales</taxon>
        <taxon>Micrococcaceae</taxon>
        <taxon>Arthrobacter</taxon>
    </lineage>
</organism>
<dbReference type="AlphaFoldDB" id="A0A2S3ZRU3"/>
<evidence type="ECO:0000313" key="3">
    <source>
        <dbReference type="Proteomes" id="UP000237061"/>
    </source>
</evidence>
<name>A0A2S3ZRU3_ARTGL</name>
<keyword evidence="3" id="KW-1185">Reference proteome</keyword>
<keyword evidence="1" id="KW-0732">Signal</keyword>
<feature type="chain" id="PRO_5038383130" evidence="1">
    <location>
        <begin position="33"/>
        <end position="83"/>
    </location>
</feature>
<gene>
    <name evidence="2" type="ORF">CVS27_18670</name>
</gene>
<accession>A0A2S3ZRU3</accession>
<evidence type="ECO:0000313" key="2">
    <source>
        <dbReference type="EMBL" id="POH71824.1"/>
    </source>
</evidence>
<reference evidence="2 3" key="1">
    <citation type="submission" date="2018-01" db="EMBL/GenBank/DDBJ databases">
        <title>Arthrobacter sp. nov., from glaciers in China.</title>
        <authorList>
            <person name="Liu Q."/>
            <person name="Xin Y.-H."/>
        </authorList>
    </citation>
    <scope>NUCLEOTIDE SEQUENCE [LARGE SCALE GENOMIC DNA]</scope>
    <source>
        <strain evidence="2 3">HLT2-12-2</strain>
    </source>
</reference>
<dbReference type="Proteomes" id="UP000237061">
    <property type="component" value="Unassembled WGS sequence"/>
</dbReference>